<keyword evidence="4" id="KW-1185">Reference proteome</keyword>
<organism evidence="3 4">
    <name type="scientific">Cellulosilyticum lentocellum (strain ATCC 49066 / DSM 5427 / NCIMB 11756 / RHM5)</name>
    <name type="common">Clostridium lentocellum</name>
    <dbReference type="NCBI Taxonomy" id="642492"/>
    <lineage>
        <taxon>Bacteria</taxon>
        <taxon>Bacillati</taxon>
        <taxon>Bacillota</taxon>
        <taxon>Clostridia</taxon>
        <taxon>Lachnospirales</taxon>
        <taxon>Cellulosilyticaceae</taxon>
        <taxon>Cellulosilyticum</taxon>
    </lineage>
</organism>
<dbReference type="AlphaFoldDB" id="F2JJX6"/>
<dbReference type="RefSeq" id="WP_013656556.1">
    <property type="nucleotide sequence ID" value="NC_015275.1"/>
</dbReference>
<dbReference type="InterPro" id="IPR005130">
    <property type="entry name" value="Ser_deHydtase-like_asu"/>
</dbReference>
<comment type="similarity">
    <text evidence="1">Belongs to the UPF0597 family.</text>
</comment>
<evidence type="ECO:0000259" key="2">
    <source>
        <dbReference type="Pfam" id="PF03313"/>
    </source>
</evidence>
<dbReference type="Proteomes" id="UP000008467">
    <property type="component" value="Chromosome"/>
</dbReference>
<evidence type="ECO:0000313" key="3">
    <source>
        <dbReference type="EMBL" id="ADZ83258.1"/>
    </source>
</evidence>
<dbReference type="PANTHER" id="PTHR30501">
    <property type="entry name" value="UPF0597 PROTEIN YHAM"/>
    <property type="match status" value="1"/>
</dbReference>
<evidence type="ECO:0000313" key="4">
    <source>
        <dbReference type="Proteomes" id="UP000008467"/>
    </source>
</evidence>
<name>F2JJX6_CELLD</name>
<dbReference type="PIRSF" id="PIRSF006054">
    <property type="entry name" value="UCP006054"/>
    <property type="match status" value="1"/>
</dbReference>
<evidence type="ECO:0000256" key="1">
    <source>
        <dbReference type="HAMAP-Rule" id="MF_01845"/>
    </source>
</evidence>
<gene>
    <name evidence="3" type="ordered locus">Clole_1532</name>
</gene>
<dbReference type="GO" id="GO:0080146">
    <property type="term" value="F:L-cysteine desulfhydrase activity"/>
    <property type="evidence" value="ECO:0007669"/>
    <property type="project" value="TreeGrafter"/>
</dbReference>
<dbReference type="GO" id="GO:0019450">
    <property type="term" value="P:L-cysteine catabolic process to pyruvate"/>
    <property type="evidence" value="ECO:0007669"/>
    <property type="project" value="TreeGrafter"/>
</dbReference>
<dbReference type="eggNOG" id="COG3681">
    <property type="taxonomic scope" value="Bacteria"/>
</dbReference>
<reference evidence="3 4" key="1">
    <citation type="journal article" date="2011" name="J. Bacteriol.">
        <title>Complete genome sequence of the cellulose-degrading bacterium Cellulosilyticum lentocellum.</title>
        <authorList>
            <consortium name="US DOE Joint Genome Institute"/>
            <person name="Miller D.A."/>
            <person name="Suen G."/>
            <person name="Bruce D."/>
            <person name="Copeland A."/>
            <person name="Cheng J.F."/>
            <person name="Detter C."/>
            <person name="Goodwin L.A."/>
            <person name="Han C.S."/>
            <person name="Hauser L.J."/>
            <person name="Land M.L."/>
            <person name="Lapidus A."/>
            <person name="Lucas S."/>
            <person name="Meincke L."/>
            <person name="Pitluck S."/>
            <person name="Tapia R."/>
            <person name="Teshima H."/>
            <person name="Woyke T."/>
            <person name="Fox B.G."/>
            <person name="Angert E.R."/>
            <person name="Currie C.R."/>
        </authorList>
    </citation>
    <scope>NUCLEOTIDE SEQUENCE [LARGE SCALE GENOMIC DNA]</scope>
    <source>
        <strain evidence="4">ATCC 49066 / DSM 5427 / NCIMB 11756 / RHM5</strain>
    </source>
</reference>
<dbReference type="PANTHER" id="PTHR30501:SF2">
    <property type="entry name" value="UPF0597 PROTEIN YHAM"/>
    <property type="match status" value="1"/>
</dbReference>
<dbReference type="HAMAP" id="MF_01845">
    <property type="entry name" value="UPF0597"/>
    <property type="match status" value="1"/>
</dbReference>
<protein>
    <recommendedName>
        <fullName evidence="1">UPF0597 protein Clole_1532</fullName>
    </recommendedName>
</protein>
<dbReference type="STRING" id="642492.Clole_1532"/>
<dbReference type="EMBL" id="CP002582">
    <property type="protein sequence ID" value="ADZ83258.1"/>
    <property type="molecule type" value="Genomic_DNA"/>
</dbReference>
<accession>F2JJX6</accession>
<dbReference type="HOGENOM" id="CLU_051840_0_0_9"/>
<dbReference type="InterPro" id="IPR021144">
    <property type="entry name" value="UPF0597"/>
</dbReference>
<proteinExistence type="inferred from homology"/>
<dbReference type="Pfam" id="PF03313">
    <property type="entry name" value="SDH_alpha"/>
    <property type="match status" value="1"/>
</dbReference>
<feature type="domain" description="Serine dehydratase-like alpha subunit" evidence="2">
    <location>
        <begin position="133"/>
        <end position="420"/>
    </location>
</feature>
<sequence length="424" mass="45608">MQTTHHYQDFLAILKEELVPAMGCTEPIALAFAAAKAREVLGDFPDHVIAKCSGNIIKNVKCVTIPNTDDLVGIEASVVMGIVAGDASKEMEVLSSATTKQLTKVKHLLSEDFCKVELLESPLQLHIQLEVFKDDQQVMLEIKHSHIHITQIIKNGKLLYSGEDSDDKYLGTFTDRSILSLKAIKAFADTVNLEDVAPLMDLQIAYNMAIAKEGLNGDYGLGIGKVILESYSRGIVTDIKAYTSAASEARMSGCVLPVIINSGSGNQGLTSSIPIVVYAKEKGISKEKLYRALVFSNLLTIHQKTFIGRLSAFCGAVSASCASGAAITYLEHGSMEQIQKTIVNTLANISGIICDGAKASCASKIASSLDAAMMAHYLAMQNKAYAPFTGIVQDGIEETISCVGYIGKEGMKQTDLEILKIMIS</sequence>
<dbReference type="KEGG" id="cle:Clole_1532"/>